<reference evidence="4" key="1">
    <citation type="submission" date="2025-08" db="UniProtKB">
        <authorList>
            <consortium name="RefSeq"/>
        </authorList>
    </citation>
    <scope>IDENTIFICATION</scope>
    <source>
        <tissue evidence="4">Young leaves</tissue>
    </source>
</reference>
<organism evidence="3 4">
    <name type="scientific">Phoenix dactylifera</name>
    <name type="common">Date palm</name>
    <dbReference type="NCBI Taxonomy" id="42345"/>
    <lineage>
        <taxon>Eukaryota</taxon>
        <taxon>Viridiplantae</taxon>
        <taxon>Streptophyta</taxon>
        <taxon>Embryophyta</taxon>
        <taxon>Tracheophyta</taxon>
        <taxon>Spermatophyta</taxon>
        <taxon>Magnoliopsida</taxon>
        <taxon>Liliopsida</taxon>
        <taxon>Arecaceae</taxon>
        <taxon>Coryphoideae</taxon>
        <taxon>Phoeniceae</taxon>
        <taxon>Phoenix</taxon>
    </lineage>
</organism>
<dbReference type="AlphaFoldDB" id="A0A8B8ZQI4"/>
<evidence type="ECO:0000256" key="1">
    <source>
        <dbReference type="SAM" id="MobiDB-lite"/>
    </source>
</evidence>
<dbReference type="PANTHER" id="PTHR31286:SF99">
    <property type="entry name" value="DUF4283 DOMAIN-CONTAINING PROTEIN"/>
    <property type="match status" value="1"/>
</dbReference>
<feature type="compositionally biased region" description="Low complexity" evidence="1">
    <location>
        <begin position="1"/>
        <end position="15"/>
    </location>
</feature>
<dbReference type="GeneID" id="120105407"/>
<evidence type="ECO:0000259" key="2">
    <source>
        <dbReference type="Pfam" id="PF14111"/>
    </source>
</evidence>
<sequence length="669" mass="70512">MAEPGVGAAATTTPGKTGGVRLPVPGEEVKVPTWSEVAKGAPRQPVWSTHRISPRELQAMQRKYPEVLEVPAEELEGTRSEWRNTTVIVRSMGRSVPAVWVAKEIRRVGKLKYDVECFPLVDGFIAVRFANEEDREAALLNGPWVVAGQLLAMERWRPNFVPGAAGLGRVVVWLRLPGLPLDYWKGSTLFRIAARAGEPLAMDSFTEGGGRFGFARVKIALDCSAPLKPGIFLKGSSERSEDKFWQGFLYENLPAPCSKCGRIGHQMQGCVPMSPAMGGGGVEGSSSTRKETVGESRSEVPAKADGEGDEVGEQGVFGPWLVTNRLRFQRPANESRWGKEAAKQKGRSDPVSSPGRATPKATGDTPDSTSTSPIDLEGWQKPSKVARRRTLEKDIVAAGAGATGEGPSQLGHSSEPQTESGSKLGSSGASSSTGQAEGPKWEKAGGPGPSLLKRARAPVGGRAQVGGGQQRPSSGLLRRTEGFQRWRSRSSPPPQSAVRNRPPRVDQELRVAGGVMRAGGGTTLGRKPTRTKTGATMESAELEPAVTIGAPSELTERNRGKETGHGDGLVGAVAGGSGEGTVDRPGGEFKLDDGSLGDGGLLGDGNEDGPVTTAQTDTKGKHKQAVVLLMASIKGVSTKGSVRKEQMEDEAACSSGFGEVSHANLSGDL</sequence>
<feature type="region of interest" description="Disordered" evidence="1">
    <location>
        <begin position="1"/>
        <end position="23"/>
    </location>
</feature>
<dbReference type="Pfam" id="PF14111">
    <property type="entry name" value="DUF4283"/>
    <property type="match status" value="1"/>
</dbReference>
<feature type="compositionally biased region" description="Basic and acidic residues" evidence="1">
    <location>
        <begin position="288"/>
        <end position="306"/>
    </location>
</feature>
<feature type="region of interest" description="Disordered" evidence="1">
    <location>
        <begin position="400"/>
        <end position="506"/>
    </location>
</feature>
<evidence type="ECO:0000313" key="3">
    <source>
        <dbReference type="Proteomes" id="UP000228380"/>
    </source>
</evidence>
<dbReference type="KEGG" id="pda:120105407"/>
<feature type="region of interest" description="Disordered" evidence="1">
    <location>
        <begin position="332"/>
        <end position="387"/>
    </location>
</feature>
<feature type="compositionally biased region" description="Basic and acidic residues" evidence="1">
    <location>
        <begin position="336"/>
        <end position="348"/>
    </location>
</feature>
<feature type="region of interest" description="Disordered" evidence="1">
    <location>
        <begin position="276"/>
        <end position="315"/>
    </location>
</feature>
<dbReference type="Proteomes" id="UP000228380">
    <property type="component" value="Unplaced"/>
</dbReference>
<keyword evidence="3" id="KW-1185">Reference proteome</keyword>
<feature type="compositionally biased region" description="Low complexity" evidence="1">
    <location>
        <begin position="420"/>
        <end position="434"/>
    </location>
</feature>
<dbReference type="PANTHER" id="PTHR31286">
    <property type="entry name" value="GLYCINE-RICH CELL WALL STRUCTURAL PROTEIN 1.8-LIKE"/>
    <property type="match status" value="1"/>
</dbReference>
<name>A0A8B8ZQI4_PHODC</name>
<dbReference type="InterPro" id="IPR040256">
    <property type="entry name" value="At4g02000-like"/>
</dbReference>
<feature type="compositionally biased region" description="Basic and acidic residues" evidence="1">
    <location>
        <begin position="556"/>
        <end position="565"/>
    </location>
</feature>
<feature type="compositionally biased region" description="Low complexity" evidence="1">
    <location>
        <begin position="364"/>
        <end position="373"/>
    </location>
</feature>
<feature type="domain" description="DUF4283" evidence="2">
    <location>
        <begin position="106"/>
        <end position="162"/>
    </location>
</feature>
<gene>
    <name evidence="4" type="primary">LOC120105407</name>
</gene>
<accession>A0A8B8ZQI4</accession>
<feature type="compositionally biased region" description="Polar residues" evidence="1">
    <location>
        <begin position="410"/>
        <end position="419"/>
    </location>
</feature>
<dbReference type="InterPro" id="IPR025558">
    <property type="entry name" value="DUF4283"/>
</dbReference>
<proteinExistence type="predicted"/>
<feature type="compositionally biased region" description="Gly residues" evidence="1">
    <location>
        <begin position="566"/>
        <end position="579"/>
    </location>
</feature>
<dbReference type="OrthoDB" id="1096772at2759"/>
<dbReference type="RefSeq" id="XP_038973753.1">
    <property type="nucleotide sequence ID" value="XM_039117825.1"/>
</dbReference>
<evidence type="ECO:0000313" key="4">
    <source>
        <dbReference type="RefSeq" id="XP_038973753.1"/>
    </source>
</evidence>
<protein>
    <submittedName>
        <fullName evidence="4">Uncharacterized protein LOC120105407</fullName>
    </submittedName>
</protein>
<feature type="region of interest" description="Disordered" evidence="1">
    <location>
        <begin position="556"/>
        <end position="622"/>
    </location>
</feature>
<feature type="compositionally biased region" description="Basic and acidic residues" evidence="1">
    <location>
        <begin position="581"/>
        <end position="593"/>
    </location>
</feature>